<evidence type="ECO:0000313" key="1">
    <source>
        <dbReference type="EMBL" id="GMF00358.1"/>
    </source>
</evidence>
<gene>
    <name evidence="1" type="ORF">Cboi01_000553500</name>
</gene>
<dbReference type="EMBL" id="BSXV01004373">
    <property type="protein sequence ID" value="GMF00358.1"/>
    <property type="molecule type" value="Genomic_DNA"/>
</dbReference>
<accession>A0ACB5U353</accession>
<organism evidence="1 2">
    <name type="scientific">Candida boidinii</name>
    <name type="common">Yeast</name>
    <dbReference type="NCBI Taxonomy" id="5477"/>
    <lineage>
        <taxon>Eukaryota</taxon>
        <taxon>Fungi</taxon>
        <taxon>Dikarya</taxon>
        <taxon>Ascomycota</taxon>
        <taxon>Saccharomycotina</taxon>
        <taxon>Pichiomycetes</taxon>
        <taxon>Pichiales</taxon>
        <taxon>Pichiaceae</taxon>
        <taxon>Ogataea</taxon>
        <taxon>Ogataea/Candida clade</taxon>
    </lineage>
</organism>
<proteinExistence type="predicted"/>
<comment type="caution">
    <text evidence="1">The sequence shown here is derived from an EMBL/GenBank/DDBJ whole genome shotgun (WGS) entry which is preliminary data.</text>
</comment>
<keyword evidence="2" id="KW-1185">Reference proteome</keyword>
<protein>
    <submittedName>
        <fullName evidence="1">Unnamed protein product</fullName>
    </submittedName>
</protein>
<name>A0ACB5U353_CANBO</name>
<reference evidence="1" key="1">
    <citation type="submission" date="2023-04" db="EMBL/GenBank/DDBJ databases">
        <title>Candida boidinii NBRC 1967.</title>
        <authorList>
            <person name="Ichikawa N."/>
            <person name="Sato H."/>
            <person name="Tonouchi N."/>
        </authorList>
    </citation>
    <scope>NUCLEOTIDE SEQUENCE</scope>
    <source>
        <strain evidence="1">NBRC 1967</strain>
    </source>
</reference>
<dbReference type="Proteomes" id="UP001165101">
    <property type="component" value="Unassembled WGS sequence"/>
</dbReference>
<evidence type="ECO:0000313" key="2">
    <source>
        <dbReference type="Proteomes" id="UP001165101"/>
    </source>
</evidence>
<sequence>MKVLEMVLVKFKMLIVIMVSISGNNNSTTINENEIKSSTPFGDSGSNDIPQLLTMIANNLNKNNSEDDLSDISKDNLNILSKSNFTNGIGNNDHKSNTKDIVSIDQDDLENISKENNDIIIIDDDDDDEADDDDDDNDDEVSIVKELKTSNDLNLVGDSNNKNSKNIEIRLKNKNNYLPDSESEDGFSDDLDMEEIDGLTSTKNQNTDILKQPSSPIISIEVNKTDKVEVVHDDTIFSDEDEDELNAMFTSMSNNPVKSQQIQIKDMKLENNPQIFKDDNINLAKSSIKKQHFSRFVVKSCMITKYKKGSSMKEQKILKVLTCDDTTRNIVVRDQWSTLNFETGDVIHIVGEDSPHLVDSEKNVLIWNPDILLSATSIADAVDCPRKMKIESIKNS</sequence>